<reference evidence="1" key="2">
    <citation type="journal article" date="2023" name="Int. J. Mol. Sci.">
        <title>De Novo Assembly and Annotation of 11 Diverse Shrub Willow (Salix) Genomes Reveals Novel Gene Organization in Sex-Linked Regions.</title>
        <authorList>
            <person name="Hyden B."/>
            <person name="Feng K."/>
            <person name="Yates T.B."/>
            <person name="Jawdy S."/>
            <person name="Cereghino C."/>
            <person name="Smart L.B."/>
            <person name="Muchero W."/>
        </authorList>
    </citation>
    <scope>NUCLEOTIDE SEQUENCE</scope>
    <source>
        <tissue evidence="1">Shoot tip</tissue>
    </source>
</reference>
<dbReference type="EMBL" id="JAPFFK010000010">
    <property type="protein sequence ID" value="KAJ6740505.1"/>
    <property type="molecule type" value="Genomic_DNA"/>
</dbReference>
<dbReference type="Proteomes" id="UP001151532">
    <property type="component" value="Chromosome 7"/>
</dbReference>
<organism evidence="1 2">
    <name type="scientific">Salix purpurea</name>
    <name type="common">Purple osier willow</name>
    <dbReference type="NCBI Taxonomy" id="77065"/>
    <lineage>
        <taxon>Eukaryota</taxon>
        <taxon>Viridiplantae</taxon>
        <taxon>Streptophyta</taxon>
        <taxon>Embryophyta</taxon>
        <taxon>Tracheophyta</taxon>
        <taxon>Spermatophyta</taxon>
        <taxon>Magnoliopsida</taxon>
        <taxon>eudicotyledons</taxon>
        <taxon>Gunneridae</taxon>
        <taxon>Pentapetalae</taxon>
        <taxon>rosids</taxon>
        <taxon>fabids</taxon>
        <taxon>Malpighiales</taxon>
        <taxon>Salicaceae</taxon>
        <taxon>Saliceae</taxon>
        <taxon>Salix</taxon>
    </lineage>
</organism>
<keyword evidence="2" id="KW-1185">Reference proteome</keyword>
<feature type="non-terminal residue" evidence="1">
    <location>
        <position position="47"/>
    </location>
</feature>
<evidence type="ECO:0000313" key="2">
    <source>
        <dbReference type="Proteomes" id="UP001151532"/>
    </source>
</evidence>
<reference evidence="1" key="1">
    <citation type="submission" date="2022-11" db="EMBL/GenBank/DDBJ databases">
        <authorList>
            <person name="Hyden B.L."/>
            <person name="Feng K."/>
            <person name="Yates T."/>
            <person name="Jawdy S."/>
            <person name="Smart L.B."/>
            <person name="Muchero W."/>
        </authorList>
    </citation>
    <scope>NUCLEOTIDE SEQUENCE</scope>
    <source>
        <tissue evidence="1">Shoot tip</tissue>
    </source>
</reference>
<protein>
    <submittedName>
        <fullName evidence="1">Uncharacterized protein</fullName>
    </submittedName>
</protein>
<accession>A0A9Q0ZMX3</accession>
<proteinExistence type="predicted"/>
<comment type="caution">
    <text evidence="1">The sequence shown here is derived from an EMBL/GenBank/DDBJ whole genome shotgun (WGS) entry which is preliminary data.</text>
</comment>
<dbReference type="AlphaFoldDB" id="A0A9Q0ZMX3"/>
<evidence type="ECO:0000313" key="1">
    <source>
        <dbReference type="EMBL" id="KAJ6740505.1"/>
    </source>
</evidence>
<sequence>MSRKAILATPQQARNYTSYHHKIAADEIIVLLKMKLKTKELEEEKCL</sequence>
<gene>
    <name evidence="1" type="ORF">OIU79_000595</name>
</gene>
<name>A0A9Q0ZMX3_SALPP</name>